<dbReference type="InParanoid" id="A0A7N2M0E8"/>
<evidence type="ECO:0000313" key="2">
    <source>
        <dbReference type="Proteomes" id="UP000594261"/>
    </source>
</evidence>
<reference evidence="1 2" key="1">
    <citation type="journal article" date="2016" name="G3 (Bethesda)">
        <title>First Draft Assembly and Annotation of the Genome of a California Endemic Oak Quercus lobata Nee (Fagaceae).</title>
        <authorList>
            <person name="Sork V.L."/>
            <person name="Fitz-Gibbon S.T."/>
            <person name="Puiu D."/>
            <person name="Crepeau M."/>
            <person name="Gugger P.F."/>
            <person name="Sherman R."/>
            <person name="Stevens K."/>
            <person name="Langley C.H."/>
            <person name="Pellegrini M."/>
            <person name="Salzberg S.L."/>
        </authorList>
    </citation>
    <scope>NUCLEOTIDE SEQUENCE [LARGE SCALE GENOMIC DNA]</scope>
    <source>
        <strain evidence="1 2">cv. SW786</strain>
    </source>
</reference>
<name>A0A7N2M0E8_QUELO</name>
<dbReference type="AlphaFoldDB" id="A0A7N2M0E8"/>
<dbReference type="Gramene" id="QL06p040095:mrna">
    <property type="protein sequence ID" value="QL06p040095:mrna"/>
    <property type="gene ID" value="QL06p040095"/>
</dbReference>
<dbReference type="EnsemblPlants" id="QL06p040095:mrna">
    <property type="protein sequence ID" value="QL06p040095:mrna"/>
    <property type="gene ID" value="QL06p040095"/>
</dbReference>
<organism evidence="1 2">
    <name type="scientific">Quercus lobata</name>
    <name type="common">Valley oak</name>
    <dbReference type="NCBI Taxonomy" id="97700"/>
    <lineage>
        <taxon>Eukaryota</taxon>
        <taxon>Viridiplantae</taxon>
        <taxon>Streptophyta</taxon>
        <taxon>Embryophyta</taxon>
        <taxon>Tracheophyta</taxon>
        <taxon>Spermatophyta</taxon>
        <taxon>Magnoliopsida</taxon>
        <taxon>eudicotyledons</taxon>
        <taxon>Gunneridae</taxon>
        <taxon>Pentapetalae</taxon>
        <taxon>rosids</taxon>
        <taxon>fabids</taxon>
        <taxon>Fagales</taxon>
        <taxon>Fagaceae</taxon>
        <taxon>Quercus</taxon>
    </lineage>
</organism>
<protein>
    <submittedName>
        <fullName evidence="1">Uncharacterized protein</fullName>
    </submittedName>
</protein>
<proteinExistence type="predicted"/>
<sequence>MAVPVEEAIAALSTFSLEDEQPEVQGPGLWVSTERGATESPIGMNSLEQFCGSELGVHESAMELPPIVSQGTMVADVASSSNSRMTMFRTKFGFFTGRNLVACTLRRWSNGEDDGSNSNL</sequence>
<reference evidence="1" key="2">
    <citation type="submission" date="2021-01" db="UniProtKB">
        <authorList>
            <consortium name="EnsemblPlants"/>
        </authorList>
    </citation>
    <scope>IDENTIFICATION</scope>
</reference>
<dbReference type="Proteomes" id="UP000594261">
    <property type="component" value="Chromosome 6"/>
</dbReference>
<accession>A0A7N2M0E8</accession>
<keyword evidence="2" id="KW-1185">Reference proteome</keyword>
<dbReference type="EMBL" id="LRBV02000006">
    <property type="status" value="NOT_ANNOTATED_CDS"/>
    <property type="molecule type" value="Genomic_DNA"/>
</dbReference>
<evidence type="ECO:0000313" key="1">
    <source>
        <dbReference type="EnsemblPlants" id="QL06p040095:mrna"/>
    </source>
</evidence>